<feature type="compositionally biased region" description="Basic residues" evidence="2">
    <location>
        <begin position="1"/>
        <end position="11"/>
    </location>
</feature>
<dbReference type="EMBL" id="JAGSXJ010000022">
    <property type="protein sequence ID" value="KAH6677955.1"/>
    <property type="molecule type" value="Genomic_DNA"/>
</dbReference>
<evidence type="ECO:0000313" key="4">
    <source>
        <dbReference type="EMBL" id="KAH6677955.1"/>
    </source>
</evidence>
<dbReference type="InterPro" id="IPR052616">
    <property type="entry name" value="SYO1-like"/>
</dbReference>
<dbReference type="InterPro" id="IPR011989">
    <property type="entry name" value="ARM-like"/>
</dbReference>
<evidence type="ECO:0000256" key="2">
    <source>
        <dbReference type="SAM" id="MobiDB-lite"/>
    </source>
</evidence>
<comment type="caution">
    <text evidence="4">The sequence shown here is derived from an EMBL/GenBank/DDBJ whole genome shotgun (WGS) entry which is preliminary data.</text>
</comment>
<comment type="similarity">
    <text evidence="1">Belongs to the nuclear import and ribosome assembly adapter family.</text>
</comment>
<dbReference type="InterPro" id="IPR016024">
    <property type="entry name" value="ARM-type_fold"/>
</dbReference>
<feature type="compositionally biased region" description="Acidic residues" evidence="2">
    <location>
        <begin position="375"/>
        <end position="391"/>
    </location>
</feature>
<feature type="compositionally biased region" description="Acidic residues" evidence="2">
    <location>
        <begin position="329"/>
        <end position="346"/>
    </location>
</feature>
<dbReference type="InterPro" id="IPR057990">
    <property type="entry name" value="TPR_SYO1"/>
</dbReference>
<accession>A0A9P8V5M2</accession>
<keyword evidence="5" id="KW-1185">Reference proteome</keyword>
<feature type="region of interest" description="Disordered" evidence="2">
    <location>
        <begin position="1"/>
        <end position="28"/>
    </location>
</feature>
<organism evidence="4 5">
    <name type="scientific">Plectosphaerella plurivora</name>
    <dbReference type="NCBI Taxonomy" id="936078"/>
    <lineage>
        <taxon>Eukaryota</taxon>
        <taxon>Fungi</taxon>
        <taxon>Dikarya</taxon>
        <taxon>Ascomycota</taxon>
        <taxon>Pezizomycotina</taxon>
        <taxon>Sordariomycetes</taxon>
        <taxon>Hypocreomycetidae</taxon>
        <taxon>Glomerellales</taxon>
        <taxon>Plectosphaerellaceae</taxon>
        <taxon>Plectosphaerella</taxon>
    </lineage>
</organism>
<feature type="domain" description="SYO1-like TPR repeats" evidence="3">
    <location>
        <begin position="433"/>
        <end position="682"/>
    </location>
</feature>
<dbReference type="GO" id="GO:0051082">
    <property type="term" value="F:unfolded protein binding"/>
    <property type="evidence" value="ECO:0007669"/>
    <property type="project" value="TreeGrafter"/>
</dbReference>
<dbReference type="PANTHER" id="PTHR13347:SF1">
    <property type="entry name" value="HEAT REPEAT-CONTAINING PROTEIN 3"/>
    <property type="match status" value="1"/>
</dbReference>
<dbReference type="Pfam" id="PF25567">
    <property type="entry name" value="TPR_SYO1"/>
    <property type="match status" value="1"/>
</dbReference>
<feature type="region of interest" description="Disordered" evidence="2">
    <location>
        <begin position="537"/>
        <end position="559"/>
    </location>
</feature>
<evidence type="ECO:0000256" key="1">
    <source>
        <dbReference type="ARBA" id="ARBA00049983"/>
    </source>
</evidence>
<name>A0A9P8V5M2_9PEZI</name>
<gene>
    <name evidence="4" type="ORF">F5X68DRAFT_278084</name>
</gene>
<proteinExistence type="inferred from homology"/>
<dbReference type="PANTHER" id="PTHR13347">
    <property type="entry name" value="HEAT REPEAT-CONTAINING PROTEIN 3"/>
    <property type="match status" value="1"/>
</dbReference>
<dbReference type="Proteomes" id="UP000770015">
    <property type="component" value="Unassembled WGS sequence"/>
</dbReference>
<dbReference type="GO" id="GO:0042273">
    <property type="term" value="P:ribosomal large subunit biogenesis"/>
    <property type="evidence" value="ECO:0007669"/>
    <property type="project" value="TreeGrafter"/>
</dbReference>
<evidence type="ECO:0000259" key="3">
    <source>
        <dbReference type="Pfam" id="PF25567"/>
    </source>
</evidence>
<feature type="region of interest" description="Disordered" evidence="2">
    <location>
        <begin position="320"/>
        <end position="391"/>
    </location>
</feature>
<dbReference type="AlphaFoldDB" id="A0A9P8V5M2"/>
<dbReference type="Gene3D" id="1.25.10.10">
    <property type="entry name" value="Leucine-rich Repeat Variant"/>
    <property type="match status" value="2"/>
</dbReference>
<feature type="compositionally biased region" description="Acidic residues" evidence="2">
    <location>
        <begin position="357"/>
        <end position="368"/>
    </location>
</feature>
<sequence length="688" mass="74500">MAKSRRNRARPRKDPLTKAAKPPTDPELAAIREKSVLPVLRDLTSSEPNARASAAAAVANLVSDTRCRKLFLREQIVNTVLTQTITDASLESRAAGWDILRLLAEEEEADFCIHLYRQDVLTALDHAASAVVENLKLGRRLGTVEAKFIWALAASLVALVSVMCEAQDDILEAIVGLKSALSLLAHAVALPASPAPLRYDALSCFMTLAEDNKRVAEFLVADEAPKPMTALLDLQAGKGPARVLACGVLHNVFAVLGWHAGGLGNKDLSDATLVRSLASALDDTNEEKDLPLSCQWSKPAEVLQLALEVLASIGTSLQVSMANGKGGDDEWSGIEDKDDDAMEEDDAPKPKKGKGGDDEDEDEDEDADDSKLQDDDMEEDEDDDDIGDILDDMDMVTGADDEEDSPVSGSDELATLRELTTNAIPKMSRLANPEALSDESLQIQTFALSALGNIAWSVAIFDFTVEDNAPILKLWAPAARAIWEQVVGPVLGADTADVELATSITSLAWAVSRTLTVDALPLQGTEHRRFISLYGASRNLPTDNTPQQPPTGARRADNDPLQGLGVKCIGVLGQLARHPAPAALNREIGVFLLTVISSLPDSPAADVVEALNQLFDIYADEEHPCDKEVFWKDNFLPHLESLIPKIRAMIKTIDKRTHAELRTRADEAILNLPRFLAYKKKHQPQTAA</sequence>
<dbReference type="GO" id="GO:0006606">
    <property type="term" value="P:protein import into nucleus"/>
    <property type="evidence" value="ECO:0007669"/>
    <property type="project" value="TreeGrafter"/>
</dbReference>
<dbReference type="SUPFAM" id="SSF48371">
    <property type="entry name" value="ARM repeat"/>
    <property type="match status" value="1"/>
</dbReference>
<dbReference type="CDD" id="cd13394">
    <property type="entry name" value="Syo1_like"/>
    <property type="match status" value="1"/>
</dbReference>
<dbReference type="OrthoDB" id="288703at2759"/>
<reference evidence="4" key="1">
    <citation type="journal article" date="2021" name="Nat. Commun.">
        <title>Genetic determinants of endophytism in the Arabidopsis root mycobiome.</title>
        <authorList>
            <person name="Mesny F."/>
            <person name="Miyauchi S."/>
            <person name="Thiergart T."/>
            <person name="Pickel B."/>
            <person name="Atanasova L."/>
            <person name="Karlsson M."/>
            <person name="Huettel B."/>
            <person name="Barry K.W."/>
            <person name="Haridas S."/>
            <person name="Chen C."/>
            <person name="Bauer D."/>
            <person name="Andreopoulos W."/>
            <person name="Pangilinan J."/>
            <person name="LaButti K."/>
            <person name="Riley R."/>
            <person name="Lipzen A."/>
            <person name="Clum A."/>
            <person name="Drula E."/>
            <person name="Henrissat B."/>
            <person name="Kohler A."/>
            <person name="Grigoriev I.V."/>
            <person name="Martin F.M."/>
            <person name="Hacquard S."/>
        </authorList>
    </citation>
    <scope>NUCLEOTIDE SEQUENCE</scope>
    <source>
        <strain evidence="4">MPI-SDFR-AT-0117</strain>
    </source>
</reference>
<evidence type="ECO:0000313" key="5">
    <source>
        <dbReference type="Proteomes" id="UP000770015"/>
    </source>
</evidence>
<protein>
    <recommendedName>
        <fullName evidence="3">SYO1-like TPR repeats domain-containing protein</fullName>
    </recommendedName>
</protein>